<dbReference type="SMART" id="SM00710">
    <property type="entry name" value="PbH1"/>
    <property type="match status" value="7"/>
</dbReference>
<sequence>MTETRIAVGDRTALWLIGVATTFGMLVGALLLGDARPAAAATYEVECPSTSPDHTDYLAAEFGKAKRGDEVVVKGTCVTRKTLWLKDGVTYRGDGRDGAVLKQADGAKLAALVATDSWALTGEAGKSGTNANVTVRSLTIDANAAGNAGAATIGLVVRAWDSRVYDVAVYRAGGDGIRVTTVTSDGTVLANGSGVDEPHTMVNSIIADSYVEESGRDGISVEDPGNGATDWIVERNWIAGSARHGIGSDNAAGWQIRNNHVYGVGENAIDLRRCYNTGVHDNYIEDFGGNGGAERFGIRCDLQGDVPSTIAGNKINQFRGGGHPMKAGTYFAIGLDGVNYGKGYATVTGNAIVGTAGTVGTETGLAYRGGADLTVVSTGNLVTGCDTALSKDTGVVVTSGI</sequence>
<reference evidence="3" key="1">
    <citation type="submission" date="2023-03" db="EMBL/GenBank/DDBJ databases">
        <title>Actinorhabdospora filicis NBRC 111898.</title>
        <authorList>
            <person name="Ichikawa N."/>
            <person name="Sato H."/>
            <person name="Tonouchi N."/>
        </authorList>
    </citation>
    <scope>NUCLEOTIDE SEQUENCE</scope>
    <source>
        <strain evidence="3">NBRC 111898</strain>
    </source>
</reference>
<gene>
    <name evidence="3" type="ORF">Afil01_08190</name>
</gene>
<dbReference type="InterPro" id="IPR011050">
    <property type="entry name" value="Pectin_lyase_fold/virulence"/>
</dbReference>
<name>A0A9W6W1L0_9ACTN</name>
<organism evidence="3 4">
    <name type="scientific">Actinorhabdospora filicis</name>
    <dbReference type="NCBI Taxonomy" id="1785913"/>
    <lineage>
        <taxon>Bacteria</taxon>
        <taxon>Bacillati</taxon>
        <taxon>Actinomycetota</taxon>
        <taxon>Actinomycetes</taxon>
        <taxon>Micromonosporales</taxon>
        <taxon>Micromonosporaceae</taxon>
        <taxon>Actinorhabdospora</taxon>
    </lineage>
</organism>
<feature type="transmembrane region" description="Helical" evidence="1">
    <location>
        <begin position="12"/>
        <end position="32"/>
    </location>
</feature>
<dbReference type="InterPro" id="IPR024535">
    <property type="entry name" value="RHGA/B-epi-like_pectate_lyase"/>
</dbReference>
<evidence type="ECO:0000259" key="2">
    <source>
        <dbReference type="Pfam" id="PF12708"/>
    </source>
</evidence>
<dbReference type="AlphaFoldDB" id="A0A9W6W1L0"/>
<accession>A0A9W6W1L0</accession>
<evidence type="ECO:0000313" key="3">
    <source>
        <dbReference type="EMBL" id="GLZ76012.1"/>
    </source>
</evidence>
<keyword evidence="4" id="KW-1185">Reference proteome</keyword>
<keyword evidence="1" id="KW-1133">Transmembrane helix</keyword>
<keyword evidence="1" id="KW-0812">Transmembrane</keyword>
<dbReference type="Gene3D" id="2.160.20.10">
    <property type="entry name" value="Single-stranded right-handed beta-helix, Pectin lyase-like"/>
    <property type="match status" value="1"/>
</dbReference>
<dbReference type="InterPro" id="IPR012334">
    <property type="entry name" value="Pectin_lyas_fold"/>
</dbReference>
<dbReference type="InterPro" id="IPR006626">
    <property type="entry name" value="PbH1"/>
</dbReference>
<dbReference type="Proteomes" id="UP001165079">
    <property type="component" value="Unassembled WGS sequence"/>
</dbReference>
<dbReference type="RefSeq" id="WP_285661213.1">
    <property type="nucleotide sequence ID" value="NZ_BSTX01000001.1"/>
</dbReference>
<dbReference type="Pfam" id="PF12708">
    <property type="entry name" value="Pect-lyase_RHGA_epim"/>
    <property type="match status" value="1"/>
</dbReference>
<feature type="domain" description="Rhamnogalacturonase A/B/Epimerase-like pectate lyase" evidence="2">
    <location>
        <begin position="74"/>
        <end position="266"/>
    </location>
</feature>
<keyword evidence="1" id="KW-0472">Membrane</keyword>
<dbReference type="EMBL" id="BSTX01000001">
    <property type="protein sequence ID" value="GLZ76012.1"/>
    <property type="molecule type" value="Genomic_DNA"/>
</dbReference>
<dbReference type="SUPFAM" id="SSF51126">
    <property type="entry name" value="Pectin lyase-like"/>
    <property type="match status" value="1"/>
</dbReference>
<evidence type="ECO:0000256" key="1">
    <source>
        <dbReference type="SAM" id="Phobius"/>
    </source>
</evidence>
<comment type="caution">
    <text evidence="3">The sequence shown here is derived from an EMBL/GenBank/DDBJ whole genome shotgun (WGS) entry which is preliminary data.</text>
</comment>
<proteinExistence type="predicted"/>
<protein>
    <recommendedName>
        <fullName evidence="2">Rhamnogalacturonase A/B/Epimerase-like pectate lyase domain-containing protein</fullName>
    </recommendedName>
</protein>
<evidence type="ECO:0000313" key="4">
    <source>
        <dbReference type="Proteomes" id="UP001165079"/>
    </source>
</evidence>